<organism evidence="2 3">
    <name type="scientific">Oceanomicrobium pacificus</name>
    <dbReference type="NCBI Taxonomy" id="2692916"/>
    <lineage>
        <taxon>Bacteria</taxon>
        <taxon>Pseudomonadati</taxon>
        <taxon>Pseudomonadota</taxon>
        <taxon>Alphaproteobacteria</taxon>
        <taxon>Rhodobacterales</taxon>
        <taxon>Paracoccaceae</taxon>
        <taxon>Oceanomicrobium</taxon>
    </lineage>
</organism>
<keyword evidence="3" id="KW-1185">Reference proteome</keyword>
<dbReference type="PROSITE" id="PS51257">
    <property type="entry name" value="PROKAR_LIPOPROTEIN"/>
    <property type="match status" value="1"/>
</dbReference>
<evidence type="ECO:0000313" key="2">
    <source>
        <dbReference type="EMBL" id="MXU65397.1"/>
    </source>
</evidence>
<dbReference type="Proteomes" id="UP000436016">
    <property type="component" value="Unassembled WGS sequence"/>
</dbReference>
<gene>
    <name evidence="2" type="ORF">GSH16_08045</name>
</gene>
<evidence type="ECO:0008006" key="4">
    <source>
        <dbReference type="Google" id="ProtNLM"/>
    </source>
</evidence>
<protein>
    <recommendedName>
        <fullName evidence="4">Lipoprotein</fullName>
    </recommendedName>
</protein>
<name>A0A6B0TLK4_9RHOB</name>
<sequence length="163" mass="17301">MPRWLLILPLILTAACAGGGGGISAVTQAPANPSSASANWEIFKITQGGSGGVDIYSELREVNGRLALCGAIAPYLNNSASLYNESFVRDVYARVGDTVVANSVAFFNRIPGRAALGQVACGVTGLPWQPGYAGQQALLIPRQITVKRGGFYSSRIVRYQRLR</sequence>
<proteinExistence type="predicted"/>
<keyword evidence="1" id="KW-0732">Signal</keyword>
<dbReference type="EMBL" id="WUWG01000003">
    <property type="protein sequence ID" value="MXU65397.1"/>
    <property type="molecule type" value="Genomic_DNA"/>
</dbReference>
<feature type="signal peptide" evidence="1">
    <location>
        <begin position="1"/>
        <end position="19"/>
    </location>
</feature>
<evidence type="ECO:0000313" key="3">
    <source>
        <dbReference type="Proteomes" id="UP000436016"/>
    </source>
</evidence>
<evidence type="ECO:0000256" key="1">
    <source>
        <dbReference type="SAM" id="SignalP"/>
    </source>
</evidence>
<accession>A0A6B0TLK4</accession>
<reference evidence="2 3" key="1">
    <citation type="submission" date="2019-12" db="EMBL/GenBank/DDBJ databases">
        <title>Strain KN286 was isolated from seawater, which was collected from Caroline Seamount in the tropical western Pacific.</title>
        <authorList>
            <person name="Wang Q."/>
        </authorList>
    </citation>
    <scope>NUCLEOTIDE SEQUENCE [LARGE SCALE GENOMIC DNA]</scope>
    <source>
        <strain evidence="2 3">KN286</strain>
    </source>
</reference>
<dbReference type="AlphaFoldDB" id="A0A6B0TLK4"/>
<feature type="chain" id="PRO_5025410556" description="Lipoprotein" evidence="1">
    <location>
        <begin position="20"/>
        <end position="163"/>
    </location>
</feature>
<dbReference type="RefSeq" id="WP_160853838.1">
    <property type="nucleotide sequence ID" value="NZ_WUWG01000003.1"/>
</dbReference>
<comment type="caution">
    <text evidence="2">The sequence shown here is derived from an EMBL/GenBank/DDBJ whole genome shotgun (WGS) entry which is preliminary data.</text>
</comment>